<comment type="caution">
    <text evidence="1">The sequence shown here is derived from an EMBL/GenBank/DDBJ whole genome shotgun (WGS) entry which is preliminary data.</text>
</comment>
<accession>A0ABT1RJ19</accession>
<dbReference type="EMBL" id="JANFXK010000001">
    <property type="protein sequence ID" value="MCQ4635182.1"/>
    <property type="molecule type" value="Genomic_DNA"/>
</dbReference>
<dbReference type="Pfam" id="PF20095">
    <property type="entry name" value="DUF6485"/>
    <property type="match status" value="1"/>
</dbReference>
<evidence type="ECO:0000313" key="1">
    <source>
        <dbReference type="EMBL" id="MCQ4635182.1"/>
    </source>
</evidence>
<protein>
    <submittedName>
        <fullName evidence="1">DUF6485 family protein</fullName>
    </submittedName>
</protein>
<dbReference type="Proteomes" id="UP001524502">
    <property type="component" value="Unassembled WGS sequence"/>
</dbReference>
<dbReference type="RefSeq" id="WP_256130383.1">
    <property type="nucleotide sequence ID" value="NZ_JANFXK010000001.1"/>
</dbReference>
<sequence>MSKLSFCPCTDTSCQFNPANHSQGCDLCVEDSLKCGEIPKCFFLKATDSIEGFEDWSFEHFARLVLAKD</sequence>
<organism evidence="1 2">
    <name type="scientific">Anaerovorax odorimutans</name>
    <dbReference type="NCBI Taxonomy" id="109327"/>
    <lineage>
        <taxon>Bacteria</taxon>
        <taxon>Bacillati</taxon>
        <taxon>Bacillota</taxon>
        <taxon>Clostridia</taxon>
        <taxon>Peptostreptococcales</taxon>
        <taxon>Anaerovoracaceae</taxon>
        <taxon>Anaerovorax</taxon>
    </lineage>
</organism>
<name>A0ABT1RJ19_9FIRM</name>
<reference evidence="1 2" key="1">
    <citation type="submission" date="2022-06" db="EMBL/GenBank/DDBJ databases">
        <title>Isolation of gut microbiota from human fecal samples.</title>
        <authorList>
            <person name="Pamer E.G."/>
            <person name="Barat B."/>
            <person name="Waligurski E."/>
            <person name="Medina S."/>
            <person name="Paddock L."/>
            <person name="Mostad J."/>
        </authorList>
    </citation>
    <scope>NUCLEOTIDE SEQUENCE [LARGE SCALE GENOMIC DNA]</scope>
    <source>
        <strain evidence="1 2">SL.3.17</strain>
    </source>
</reference>
<evidence type="ECO:0000313" key="2">
    <source>
        <dbReference type="Proteomes" id="UP001524502"/>
    </source>
</evidence>
<gene>
    <name evidence="1" type="ORF">NE619_00345</name>
</gene>
<proteinExistence type="predicted"/>
<keyword evidence="2" id="KW-1185">Reference proteome</keyword>